<dbReference type="PANTHER" id="PTHR42770:SF7">
    <property type="entry name" value="MEMBRANE PROTEIN"/>
    <property type="match status" value="1"/>
</dbReference>
<sequence>MSTTASRNPDLAGQKGLKTGALGLMSSVVVGMASTAPAFSLAAALGWVVLGGMTPVGVKAPGIMLLAFIPMFFISIAYKELNRVEPDCGTVFTWSARAFGSRTGWLGGWALIMADVICMSSLAQVAGSYSFVFFGEVFQNPDIAALGGDVVWTTTAGLIWIVLMTWICWRGIEISAKLQYWLLGIEIVVLIIFSIFALYRVYSGGGVAESITPDVSWLNPFDLPFDSAIAPALLTALFLYWGWDTAVAINEETSNPTKTPGNAAVISTLLLLVTYVLVSTAAVAFAGVGDTGIGLGNPDNADDIFAVVGTALFGDSVLGKIMMMLLAVSVLTSAAASTQTTILPTARGALSMAAFKALPKSFTKMHPKYLTPTWATWGMGLISAAFYLAFTVLSPNMLAALVGSIGLLIAIYYGMTGFASVWFFRKTLGRSARNLFMRGIIPLAGGLMMLVVFIYGLQQFLLPDWLVDDNGENVTLFGYGAVGVVGILSMVIGAVLMVWFNIVAPAYFQGKTLEKRVHTVD</sequence>
<feature type="transmembrane region" description="Helical" evidence="6">
    <location>
        <begin position="477"/>
        <end position="508"/>
    </location>
</feature>
<organism evidence="7">
    <name type="scientific">freshwater metagenome</name>
    <dbReference type="NCBI Taxonomy" id="449393"/>
    <lineage>
        <taxon>unclassified sequences</taxon>
        <taxon>metagenomes</taxon>
        <taxon>ecological metagenomes</taxon>
    </lineage>
</organism>
<evidence type="ECO:0000256" key="4">
    <source>
        <dbReference type="ARBA" id="ARBA00022989"/>
    </source>
</evidence>
<dbReference type="PANTHER" id="PTHR42770">
    <property type="entry name" value="AMINO ACID TRANSPORTER-RELATED"/>
    <property type="match status" value="1"/>
</dbReference>
<evidence type="ECO:0000256" key="2">
    <source>
        <dbReference type="ARBA" id="ARBA00022475"/>
    </source>
</evidence>
<feature type="transmembrane region" description="Helical" evidence="6">
    <location>
        <begin position="321"/>
        <end position="343"/>
    </location>
</feature>
<feature type="transmembrane region" description="Helical" evidence="6">
    <location>
        <begin position="181"/>
        <end position="203"/>
    </location>
</feature>
<dbReference type="AlphaFoldDB" id="A0A6J6IDS6"/>
<feature type="transmembrane region" description="Helical" evidence="6">
    <location>
        <begin position="399"/>
        <end position="423"/>
    </location>
</feature>
<feature type="transmembrane region" description="Helical" evidence="6">
    <location>
        <begin position="106"/>
        <end position="130"/>
    </location>
</feature>
<keyword evidence="2" id="KW-1003">Cell membrane</keyword>
<feature type="transmembrane region" description="Helical" evidence="6">
    <location>
        <begin position="374"/>
        <end position="393"/>
    </location>
</feature>
<keyword evidence="4 6" id="KW-1133">Transmembrane helix</keyword>
<name>A0A6J6IDS6_9ZZZZ</name>
<keyword evidence="5 6" id="KW-0472">Membrane</keyword>
<feature type="transmembrane region" description="Helical" evidence="6">
    <location>
        <begin position="264"/>
        <end position="288"/>
    </location>
</feature>
<dbReference type="EMBL" id="CAFBLO010000028">
    <property type="protein sequence ID" value="CAB4864567.1"/>
    <property type="molecule type" value="Genomic_DNA"/>
</dbReference>
<dbReference type="InterPro" id="IPR002293">
    <property type="entry name" value="AA/rel_permease1"/>
</dbReference>
<accession>A0A6J6IDS6</accession>
<protein>
    <submittedName>
        <fullName evidence="7">Unannotated protein</fullName>
    </submittedName>
</protein>
<proteinExistence type="predicted"/>
<dbReference type="GO" id="GO:0005886">
    <property type="term" value="C:plasma membrane"/>
    <property type="evidence" value="ECO:0007669"/>
    <property type="project" value="UniProtKB-SubCell"/>
</dbReference>
<evidence type="ECO:0000256" key="3">
    <source>
        <dbReference type="ARBA" id="ARBA00022692"/>
    </source>
</evidence>
<comment type="subcellular location">
    <subcellularLocation>
        <location evidence="1">Cell membrane</location>
        <topology evidence="1">Multi-pass membrane protein</topology>
    </subcellularLocation>
</comment>
<feature type="transmembrane region" description="Helical" evidence="6">
    <location>
        <begin position="21"/>
        <end position="48"/>
    </location>
</feature>
<dbReference type="EMBL" id="CAEZVJ010000011">
    <property type="protein sequence ID" value="CAB4622667.1"/>
    <property type="molecule type" value="Genomic_DNA"/>
</dbReference>
<gene>
    <name evidence="7" type="ORF">UFOPK1961_00184</name>
    <name evidence="8" type="ORF">UFOPK3364_00431</name>
</gene>
<dbReference type="InterPro" id="IPR050367">
    <property type="entry name" value="APC_superfamily"/>
</dbReference>
<feature type="transmembrane region" description="Helical" evidence="6">
    <location>
        <begin position="150"/>
        <end position="169"/>
    </location>
</feature>
<feature type="transmembrane region" description="Helical" evidence="6">
    <location>
        <begin position="60"/>
        <end position="78"/>
    </location>
</feature>
<feature type="transmembrane region" description="Helical" evidence="6">
    <location>
        <begin position="223"/>
        <end position="243"/>
    </location>
</feature>
<evidence type="ECO:0000313" key="7">
    <source>
        <dbReference type="EMBL" id="CAB4622667.1"/>
    </source>
</evidence>
<evidence type="ECO:0000256" key="5">
    <source>
        <dbReference type="ARBA" id="ARBA00023136"/>
    </source>
</evidence>
<evidence type="ECO:0000256" key="6">
    <source>
        <dbReference type="SAM" id="Phobius"/>
    </source>
</evidence>
<keyword evidence="3 6" id="KW-0812">Transmembrane</keyword>
<evidence type="ECO:0000256" key="1">
    <source>
        <dbReference type="ARBA" id="ARBA00004651"/>
    </source>
</evidence>
<dbReference type="GO" id="GO:0022857">
    <property type="term" value="F:transmembrane transporter activity"/>
    <property type="evidence" value="ECO:0007669"/>
    <property type="project" value="InterPro"/>
</dbReference>
<dbReference type="Pfam" id="PF13520">
    <property type="entry name" value="AA_permease_2"/>
    <property type="match status" value="1"/>
</dbReference>
<dbReference type="PIRSF" id="PIRSF006060">
    <property type="entry name" value="AA_transporter"/>
    <property type="match status" value="1"/>
</dbReference>
<reference evidence="7" key="1">
    <citation type="submission" date="2020-05" db="EMBL/GenBank/DDBJ databases">
        <authorList>
            <person name="Chiriac C."/>
            <person name="Salcher M."/>
            <person name="Ghai R."/>
            <person name="Kavagutti S V."/>
        </authorList>
    </citation>
    <scope>NUCLEOTIDE SEQUENCE</scope>
</reference>
<dbReference type="Gene3D" id="1.20.1740.10">
    <property type="entry name" value="Amino acid/polyamine transporter I"/>
    <property type="match status" value="1"/>
</dbReference>
<evidence type="ECO:0000313" key="8">
    <source>
        <dbReference type="EMBL" id="CAB4864567.1"/>
    </source>
</evidence>
<feature type="transmembrane region" description="Helical" evidence="6">
    <location>
        <begin position="435"/>
        <end position="457"/>
    </location>
</feature>